<reference evidence="3" key="1">
    <citation type="journal article" date="2019" name="Int. J. Syst. Evol. Microbiol.">
        <title>The Global Catalogue of Microorganisms (GCM) 10K type strain sequencing project: providing services to taxonomists for standard genome sequencing and annotation.</title>
        <authorList>
            <consortium name="The Broad Institute Genomics Platform"/>
            <consortium name="The Broad Institute Genome Sequencing Center for Infectious Disease"/>
            <person name="Wu L."/>
            <person name="Ma J."/>
        </authorList>
    </citation>
    <scope>NUCLEOTIDE SEQUENCE [LARGE SCALE GENOMIC DNA]</scope>
    <source>
        <strain evidence="3">JCM 13250</strain>
    </source>
</reference>
<keyword evidence="3" id="KW-1185">Reference proteome</keyword>
<dbReference type="Pfam" id="PF08241">
    <property type="entry name" value="Methyltransf_11"/>
    <property type="match status" value="1"/>
</dbReference>
<evidence type="ECO:0000259" key="1">
    <source>
        <dbReference type="Pfam" id="PF08241"/>
    </source>
</evidence>
<dbReference type="RefSeq" id="WP_344138083.1">
    <property type="nucleotide sequence ID" value="NZ_BAAALT010000230.1"/>
</dbReference>
<dbReference type="InterPro" id="IPR050508">
    <property type="entry name" value="Methyltransf_Superfamily"/>
</dbReference>
<gene>
    <name evidence="2" type="ORF">GCM10009682_52800</name>
</gene>
<dbReference type="EMBL" id="BAAALT010000230">
    <property type="protein sequence ID" value="GAA1826661.1"/>
    <property type="molecule type" value="Genomic_DNA"/>
</dbReference>
<evidence type="ECO:0000313" key="2">
    <source>
        <dbReference type="EMBL" id="GAA1826661.1"/>
    </source>
</evidence>
<sequence length="254" mass="26291">MTLSTQVPDQVGYLDAAARTDAGRAYKARLAVALDLRPGLDVLDIGCGPGTDLAVLADAVTATGSVVGVDRDPGMVGLARARLAGRANVAVRTGDAHALPLPAGSVDRARTDRVLQHVEDPAVAIAQAARVLRGGGLLGMAEPDWDTLAVADEDVEVSRAFARFVAGRVRNPTVGRQLPRLAAAAALAVDSVEAFAVVLRDPAVAEQILGLRRNVARAVGAGMLTADAAHAWLARRHAGEFLAGFTVYLVTARS</sequence>
<protein>
    <recommendedName>
        <fullName evidence="1">Methyltransferase type 11 domain-containing protein</fullName>
    </recommendedName>
</protein>
<name>A0ABP4YTB4_9ACTN</name>
<dbReference type="CDD" id="cd02440">
    <property type="entry name" value="AdoMet_MTases"/>
    <property type="match status" value="1"/>
</dbReference>
<proteinExistence type="predicted"/>
<dbReference type="InterPro" id="IPR013216">
    <property type="entry name" value="Methyltransf_11"/>
</dbReference>
<dbReference type="SUPFAM" id="SSF53335">
    <property type="entry name" value="S-adenosyl-L-methionine-dependent methyltransferases"/>
    <property type="match status" value="1"/>
</dbReference>
<accession>A0ABP4YTB4</accession>
<dbReference type="InterPro" id="IPR029063">
    <property type="entry name" value="SAM-dependent_MTases_sf"/>
</dbReference>
<organism evidence="2 3">
    <name type="scientific">Luedemannella flava</name>
    <dbReference type="NCBI Taxonomy" id="349316"/>
    <lineage>
        <taxon>Bacteria</taxon>
        <taxon>Bacillati</taxon>
        <taxon>Actinomycetota</taxon>
        <taxon>Actinomycetes</taxon>
        <taxon>Micromonosporales</taxon>
        <taxon>Micromonosporaceae</taxon>
        <taxon>Luedemannella</taxon>
    </lineage>
</organism>
<feature type="domain" description="Methyltransferase type 11" evidence="1">
    <location>
        <begin position="43"/>
        <end position="138"/>
    </location>
</feature>
<dbReference type="Gene3D" id="3.40.50.150">
    <property type="entry name" value="Vaccinia Virus protein VP39"/>
    <property type="match status" value="1"/>
</dbReference>
<comment type="caution">
    <text evidence="2">The sequence shown here is derived from an EMBL/GenBank/DDBJ whole genome shotgun (WGS) entry which is preliminary data.</text>
</comment>
<dbReference type="PANTHER" id="PTHR42912">
    <property type="entry name" value="METHYLTRANSFERASE"/>
    <property type="match status" value="1"/>
</dbReference>
<dbReference type="Proteomes" id="UP001500218">
    <property type="component" value="Unassembled WGS sequence"/>
</dbReference>
<evidence type="ECO:0000313" key="3">
    <source>
        <dbReference type="Proteomes" id="UP001500218"/>
    </source>
</evidence>